<dbReference type="SUPFAM" id="SSF51730">
    <property type="entry name" value="FAD-linked oxidoreductase"/>
    <property type="match status" value="1"/>
</dbReference>
<evidence type="ECO:0000259" key="9">
    <source>
        <dbReference type="PROSITE" id="PS50970"/>
    </source>
</evidence>
<protein>
    <submittedName>
        <fullName evidence="10">Homocysteine S-methyltransferase</fullName>
    </submittedName>
</protein>
<dbReference type="GO" id="GO:0046872">
    <property type="term" value="F:metal ion binding"/>
    <property type="evidence" value="ECO:0007669"/>
    <property type="project" value="UniProtKB-KW"/>
</dbReference>
<dbReference type="GO" id="GO:0035999">
    <property type="term" value="P:tetrahydrofolate interconversion"/>
    <property type="evidence" value="ECO:0007669"/>
    <property type="project" value="UniProtKB-UniPathway"/>
</dbReference>
<feature type="binding site" evidence="8">
    <location>
        <position position="207"/>
    </location>
    <ligand>
        <name>Zn(2+)</name>
        <dbReference type="ChEBI" id="CHEBI:29105"/>
    </ligand>
</feature>
<keyword evidence="3 8" id="KW-0489">Methyltransferase</keyword>
<evidence type="ECO:0000256" key="2">
    <source>
        <dbReference type="ARBA" id="ARBA00004777"/>
    </source>
</evidence>
<dbReference type="InterPro" id="IPR003171">
    <property type="entry name" value="Mehydrof_redctse-like"/>
</dbReference>
<evidence type="ECO:0000256" key="3">
    <source>
        <dbReference type="ARBA" id="ARBA00022603"/>
    </source>
</evidence>
<dbReference type="SUPFAM" id="SSF82282">
    <property type="entry name" value="Homocysteine S-methyltransferase"/>
    <property type="match status" value="1"/>
</dbReference>
<keyword evidence="8" id="KW-0862">Zinc</keyword>
<keyword evidence="5 8" id="KW-0808">Transferase</keyword>
<dbReference type="CDD" id="cd00537">
    <property type="entry name" value="MTHFR"/>
    <property type="match status" value="1"/>
</dbReference>
<dbReference type="Gene3D" id="3.20.20.220">
    <property type="match status" value="1"/>
</dbReference>
<dbReference type="InterPro" id="IPR029041">
    <property type="entry name" value="FAD-linked_oxidoreductase-like"/>
</dbReference>
<dbReference type="GO" id="GO:0006555">
    <property type="term" value="P:methionine metabolic process"/>
    <property type="evidence" value="ECO:0007669"/>
    <property type="project" value="InterPro"/>
</dbReference>
<dbReference type="PROSITE" id="PS50970">
    <property type="entry name" value="HCY"/>
    <property type="match status" value="1"/>
</dbReference>
<keyword evidence="4" id="KW-0285">Flavoprotein</keyword>
<keyword evidence="7" id="KW-0560">Oxidoreductase</keyword>
<comment type="pathway">
    <text evidence="2">One-carbon metabolism; tetrahydrofolate interconversion.</text>
</comment>
<evidence type="ECO:0000313" key="11">
    <source>
        <dbReference type="Proteomes" id="UP000199545"/>
    </source>
</evidence>
<dbReference type="GO" id="GO:0032259">
    <property type="term" value="P:methylation"/>
    <property type="evidence" value="ECO:0007669"/>
    <property type="project" value="UniProtKB-KW"/>
</dbReference>
<reference evidence="10 11" key="1">
    <citation type="submission" date="2016-10" db="EMBL/GenBank/DDBJ databases">
        <authorList>
            <person name="de Groot N.N."/>
        </authorList>
    </citation>
    <scope>NUCLEOTIDE SEQUENCE [LARGE SCALE GENOMIC DNA]</scope>
    <source>
        <strain evidence="10 11">DSM 44778</strain>
    </source>
</reference>
<name>A0A1I3SJD4_9BACL</name>
<dbReference type="FunFam" id="3.20.20.220:FF:000007">
    <property type="entry name" value="Bifunctional homocysteine S-methyltransferase/methylenetetrahydrofolate reductase"/>
    <property type="match status" value="1"/>
</dbReference>
<dbReference type="PANTHER" id="PTHR11103:SF18">
    <property type="entry name" value="SLR1189 PROTEIN"/>
    <property type="match status" value="1"/>
</dbReference>
<evidence type="ECO:0000313" key="10">
    <source>
        <dbReference type="EMBL" id="SFJ58212.1"/>
    </source>
</evidence>
<dbReference type="UniPathway" id="UPA00193"/>
<dbReference type="GO" id="GO:0008168">
    <property type="term" value="F:methyltransferase activity"/>
    <property type="evidence" value="ECO:0007669"/>
    <property type="project" value="UniProtKB-UniRule"/>
</dbReference>
<dbReference type="Proteomes" id="UP000199545">
    <property type="component" value="Unassembled WGS sequence"/>
</dbReference>
<proteinExistence type="predicted"/>
<evidence type="ECO:0000256" key="8">
    <source>
        <dbReference type="PROSITE-ProRule" id="PRU00333"/>
    </source>
</evidence>
<evidence type="ECO:0000256" key="5">
    <source>
        <dbReference type="ARBA" id="ARBA00022679"/>
    </source>
</evidence>
<dbReference type="RefSeq" id="WP_093230811.1">
    <property type="nucleotide sequence ID" value="NZ_FORR01000013.1"/>
</dbReference>
<evidence type="ECO:0000256" key="7">
    <source>
        <dbReference type="ARBA" id="ARBA00023002"/>
    </source>
</evidence>
<dbReference type="STRING" id="46223.SAMN05421852_11344"/>
<evidence type="ECO:0000256" key="4">
    <source>
        <dbReference type="ARBA" id="ARBA00022630"/>
    </source>
</evidence>
<dbReference type="PANTHER" id="PTHR11103">
    <property type="entry name" value="SLR1189 PROTEIN"/>
    <property type="match status" value="1"/>
</dbReference>
<dbReference type="OrthoDB" id="9803687at2"/>
<keyword evidence="11" id="KW-1185">Reference proteome</keyword>
<feature type="binding site" evidence="8">
    <location>
        <position position="272"/>
    </location>
    <ligand>
        <name>Zn(2+)</name>
        <dbReference type="ChEBI" id="CHEBI:29105"/>
    </ligand>
</feature>
<gene>
    <name evidence="10" type="ORF">SAMN05421852_11344</name>
</gene>
<evidence type="ECO:0000256" key="1">
    <source>
        <dbReference type="ARBA" id="ARBA00001974"/>
    </source>
</evidence>
<comment type="cofactor">
    <cofactor evidence="1">
        <name>FAD</name>
        <dbReference type="ChEBI" id="CHEBI:57692"/>
    </cofactor>
</comment>
<evidence type="ECO:0000256" key="6">
    <source>
        <dbReference type="ARBA" id="ARBA00022827"/>
    </source>
</evidence>
<organism evidence="10 11">
    <name type="scientific">Thermoflavimicrobium dichotomicum</name>
    <dbReference type="NCBI Taxonomy" id="46223"/>
    <lineage>
        <taxon>Bacteria</taxon>
        <taxon>Bacillati</taxon>
        <taxon>Bacillota</taxon>
        <taxon>Bacilli</taxon>
        <taxon>Bacillales</taxon>
        <taxon>Thermoactinomycetaceae</taxon>
        <taxon>Thermoflavimicrobium</taxon>
    </lineage>
</organism>
<feature type="domain" description="Hcy-binding" evidence="9">
    <location>
        <begin position="4"/>
        <end position="287"/>
    </location>
</feature>
<feature type="binding site" evidence="8">
    <location>
        <position position="273"/>
    </location>
    <ligand>
        <name>Zn(2+)</name>
        <dbReference type="ChEBI" id="CHEBI:29105"/>
    </ligand>
</feature>
<keyword evidence="6" id="KW-0274">FAD</keyword>
<dbReference type="Pfam" id="PF02574">
    <property type="entry name" value="S-methyl_trans"/>
    <property type="match status" value="1"/>
</dbReference>
<dbReference type="InterPro" id="IPR003726">
    <property type="entry name" value="HCY_dom"/>
</dbReference>
<accession>A0A1I3SJD4</accession>
<dbReference type="Gene3D" id="3.20.20.330">
    <property type="entry name" value="Homocysteine-binding-like domain"/>
    <property type="match status" value="1"/>
</dbReference>
<dbReference type="InterPro" id="IPR036589">
    <property type="entry name" value="HCY_dom_sf"/>
</dbReference>
<keyword evidence="8" id="KW-0479">Metal-binding</keyword>
<dbReference type="AlphaFoldDB" id="A0A1I3SJD4"/>
<dbReference type="Pfam" id="PF02219">
    <property type="entry name" value="MTHFR"/>
    <property type="match status" value="1"/>
</dbReference>
<dbReference type="NCBIfam" id="NF006396">
    <property type="entry name" value="PRK08645.1"/>
    <property type="match status" value="1"/>
</dbReference>
<sequence>MVRKKGLKEYLADSLLVGDGAMATYLFQQGISIGQCNEELVLSNPAFIAHVHQAYYEAGARLIETNTYGANRERLARYGLESKVIRINREAVKIARNSVGEDAYVVGSIGSICAGRVAAFDEEEYRDMYEEQATALLHAGVDGIILETFLDLKELLIAVKAIRPLTDLPLIAQLSMIEVGRTRDAFTLSDALQQLADHGVDGVGINCRLGPMEILRSLEKTVIPEHLIISAFPNAGRLGIDDGEMTYKSDPEYFGETAPLLVEQGVRLIGGCCGTTPEHIRQIAQALDGKKPVPRKNPEPKLIEVVIPEVAEVKLKKNTIVDRVKKERTIICELDPPKDLDIHRFLLGAHRLSQAGVDMITMADNSLATARMSNLALGAILKSQLGIEPLVHVACRDRNLLGQQSHLMGLHALGIDQILVITGDPTRMGDLPGASSIYDVTSFELIRMVKRLNDGISFSGKPLKQKAHFVVGTAFNPHVQKIEAAVARLKKKVEAGADFVMTQPIYDEQGILELYEATKDIGIPVFVGIMPLTGYRNAVFLHNEVPGIKIPKSVLERMEAQKDKEAGRKEGVQIAKELLDVAMEKFNGIYLITPFSYWQMTEELTQYIREKDRKCLALEA</sequence>
<comment type="cofactor">
    <cofactor evidence="8">
        <name>Zn(2+)</name>
        <dbReference type="ChEBI" id="CHEBI:29105"/>
    </cofactor>
</comment>
<dbReference type="GO" id="GO:0004489">
    <property type="term" value="F:methylenetetrahydrofolate reductase [NAD(P)H] activity"/>
    <property type="evidence" value="ECO:0007669"/>
    <property type="project" value="InterPro"/>
</dbReference>
<dbReference type="EMBL" id="FORR01000013">
    <property type="protein sequence ID" value="SFJ58212.1"/>
    <property type="molecule type" value="Genomic_DNA"/>
</dbReference>